<feature type="compositionally biased region" description="Polar residues" evidence="5">
    <location>
        <begin position="1"/>
        <end position="11"/>
    </location>
</feature>
<feature type="transmembrane region" description="Helical" evidence="6">
    <location>
        <begin position="741"/>
        <end position="760"/>
    </location>
</feature>
<name>A0A0D1WPQ2_9EURO</name>
<evidence type="ECO:0000256" key="5">
    <source>
        <dbReference type="SAM" id="MobiDB-lite"/>
    </source>
</evidence>
<feature type="transmembrane region" description="Helical" evidence="6">
    <location>
        <begin position="202"/>
        <end position="220"/>
    </location>
</feature>
<feature type="compositionally biased region" description="Basic and acidic residues" evidence="5">
    <location>
        <begin position="12"/>
        <end position="34"/>
    </location>
</feature>
<gene>
    <name evidence="10" type="ORF">PV11_08892</name>
</gene>
<reference evidence="10 11" key="1">
    <citation type="submission" date="2015-01" db="EMBL/GenBank/DDBJ databases">
        <title>The Genome Sequence of Exophiala sideris CBS121828.</title>
        <authorList>
            <consortium name="The Broad Institute Genomics Platform"/>
            <person name="Cuomo C."/>
            <person name="de Hoog S."/>
            <person name="Gorbushina A."/>
            <person name="Stielow B."/>
            <person name="Teixiera M."/>
            <person name="Abouelleil A."/>
            <person name="Chapman S.B."/>
            <person name="Priest M."/>
            <person name="Young S.K."/>
            <person name="Wortman J."/>
            <person name="Nusbaum C."/>
            <person name="Birren B."/>
        </authorList>
    </citation>
    <scope>NUCLEOTIDE SEQUENCE [LARGE SCALE GENOMIC DNA]</scope>
    <source>
        <strain evidence="10 11">CBS 121828</strain>
    </source>
</reference>
<dbReference type="Pfam" id="PF13515">
    <property type="entry name" value="FUSC_2"/>
    <property type="match status" value="1"/>
</dbReference>
<evidence type="ECO:0000313" key="11">
    <source>
        <dbReference type="Proteomes" id="UP000053599"/>
    </source>
</evidence>
<keyword evidence="4 6" id="KW-0472">Membrane</keyword>
<dbReference type="OrthoDB" id="2274698at2759"/>
<dbReference type="PANTHER" id="PTHR37994:SF3">
    <property type="entry name" value="ER TRANSPORTER 6TM N-TERMINAL DOMAIN-CONTAINING PROTEIN"/>
    <property type="match status" value="1"/>
</dbReference>
<evidence type="ECO:0000256" key="3">
    <source>
        <dbReference type="ARBA" id="ARBA00022989"/>
    </source>
</evidence>
<feature type="domain" description="DUF2421" evidence="7">
    <location>
        <begin position="826"/>
        <end position="1037"/>
    </location>
</feature>
<feature type="transmembrane region" description="Helical" evidence="6">
    <location>
        <begin position="767"/>
        <end position="788"/>
    </location>
</feature>
<feature type="transmembrane region" description="Helical" evidence="6">
    <location>
        <begin position="226"/>
        <end position="249"/>
    </location>
</feature>
<dbReference type="EMBL" id="KN846954">
    <property type="protein sequence ID" value="KIV77056.1"/>
    <property type="molecule type" value="Genomic_DNA"/>
</dbReference>
<comment type="subcellular location">
    <subcellularLocation>
        <location evidence="1">Membrane</location>
        <topology evidence="1">Multi-pass membrane protein</topology>
    </subcellularLocation>
</comment>
<feature type="compositionally biased region" description="Polar residues" evidence="5">
    <location>
        <begin position="593"/>
        <end position="612"/>
    </location>
</feature>
<dbReference type="InterPro" id="IPR049453">
    <property type="entry name" value="Memb_transporter_dom"/>
</dbReference>
<evidence type="ECO:0000256" key="4">
    <source>
        <dbReference type="ARBA" id="ARBA00023136"/>
    </source>
</evidence>
<proteinExistence type="predicted"/>
<evidence type="ECO:0000313" key="10">
    <source>
        <dbReference type="EMBL" id="KIV77056.1"/>
    </source>
</evidence>
<feature type="transmembrane region" description="Helical" evidence="6">
    <location>
        <begin position="710"/>
        <end position="735"/>
    </location>
</feature>
<evidence type="ECO:0000256" key="1">
    <source>
        <dbReference type="ARBA" id="ARBA00004141"/>
    </source>
</evidence>
<evidence type="ECO:0000256" key="2">
    <source>
        <dbReference type="ARBA" id="ARBA00022692"/>
    </source>
</evidence>
<feature type="transmembrane region" description="Helical" evidence="6">
    <location>
        <begin position="121"/>
        <end position="144"/>
    </location>
</feature>
<keyword evidence="2 6" id="KW-0812">Transmembrane</keyword>
<evidence type="ECO:0000256" key="6">
    <source>
        <dbReference type="SAM" id="Phobius"/>
    </source>
</evidence>
<feature type="transmembrane region" description="Helical" evidence="6">
    <location>
        <begin position="808"/>
        <end position="826"/>
    </location>
</feature>
<organism evidence="10 11">
    <name type="scientific">Exophiala sideris</name>
    <dbReference type="NCBI Taxonomy" id="1016849"/>
    <lineage>
        <taxon>Eukaryota</taxon>
        <taxon>Fungi</taxon>
        <taxon>Dikarya</taxon>
        <taxon>Ascomycota</taxon>
        <taxon>Pezizomycotina</taxon>
        <taxon>Eurotiomycetes</taxon>
        <taxon>Chaetothyriomycetidae</taxon>
        <taxon>Chaetothyriales</taxon>
        <taxon>Herpotrichiellaceae</taxon>
        <taxon>Exophiala</taxon>
    </lineage>
</organism>
<keyword evidence="3 6" id="KW-1133">Transmembrane helix</keyword>
<sequence>MVVVESMSNDIEPTRAKTTKKEEDDENAMNRKPDAPGSEASAEVTNSPYFIHDDKGTPKKKGLPGWLNHFNARDLKTLFKCSIAVWIATLLLLINPTLVAYGQATFFGCIVLFIVPCNGIVFVHVMGGLTMLVGMAAAWAWGVISMKAALATRSTAETDARLAQLAAQATQQQSNTEQTTGQSNYTQVLIFEGFMLDTRVTITYFCMIGLFIYLVARIRVAAPKLALLQVFAIIVSDIFLTIGPLLPTFSGIIPSVLVKPAATAVGIGMVCNILFFPQSTSHLVLEAMGGVVAPMKGFLSACKLNFRDSHAQFDLAQLQKTKSDVIAGYKGMEASLGFLTLDLSIGRWSTEDVQSLHEPLRQLVIMFVGLLQLQIAHVESKARNEKLDLLDEVMHGGNNGTERPEIGQNHLVQVLSLRNRVRHPESEDLLEKSMGALFTSSGPLLETCCDVVDTITEAVQSVNNRRWFAKPRLNDCIELRLEHEKGLKRLKENQKQFETLASAHLLNPHAHLFDEHGHLKAQDGSGAPVHGLLLGLIFAERILGVASALDTMLTRITQLEQARTKTKVWFPMGLRKLFSWALGSNVAPGVAPVSSSNGGTRQQRMVTQNKSNSSHRKASKKEKGQGAQEQLDQLLFHGGRKRSSFGKILLAVTHWLGNTEGMFALRMLIVTIALALPAVLTSSAGFFYREKGLWAVIMAQTGLLPYTADFVYGFILRTIGTVVGGILGMVCWYIGAGSGPGNPYGMAAIMALVIVVLMWGRLFAPPALLQGVLLMASTMYLVVAYSWVDTHIPSYGNPGEGYSVFWRRTLLVLIGFTASAIVIFVPRPPSASRHCRRVLARTIRSNKDLYALYVKSSSHEYSGLQETFEKQTLANVEALGAIAGPIGMLKFEFSSSNFDAETLTHVTRLCMTINQSLMQMMLYATLLSPDLKARFARLSSALDDRFIGDLMAVLTLAEQSLKTGDALPAILPVPLIARCEGLNKAFAWDEAGEGILSIESIRGTGFGKYCVVLSAFVQLLGAADELVWRIKTAVGETSYVDVEQPFLS</sequence>
<dbReference type="HOGENOM" id="CLU_003918_0_0_1"/>
<dbReference type="InterPro" id="IPR018820">
    <property type="entry name" value="BRE4-related_DUF2421"/>
</dbReference>
<feature type="transmembrane region" description="Helical" evidence="6">
    <location>
        <begin position="256"/>
        <end position="276"/>
    </location>
</feature>
<dbReference type="AlphaFoldDB" id="A0A0D1WPQ2"/>
<accession>A0A0D1WPQ2</accession>
<evidence type="ECO:0000259" key="7">
    <source>
        <dbReference type="Pfam" id="PF10334"/>
    </source>
</evidence>
<feature type="domain" description="Integral membrane bound transporter" evidence="9">
    <location>
        <begin position="687"/>
        <end position="821"/>
    </location>
</feature>
<dbReference type="Pfam" id="PF10334">
    <property type="entry name" value="BRE4"/>
    <property type="match status" value="1"/>
</dbReference>
<dbReference type="InterPro" id="IPR018823">
    <property type="entry name" value="ArAE_2_N"/>
</dbReference>
<evidence type="ECO:0000259" key="9">
    <source>
        <dbReference type="Pfam" id="PF13515"/>
    </source>
</evidence>
<evidence type="ECO:0008006" key="12">
    <source>
        <dbReference type="Google" id="ProtNLM"/>
    </source>
</evidence>
<dbReference type="STRING" id="1016849.A0A0D1WPQ2"/>
<feature type="transmembrane region" description="Helical" evidence="6">
    <location>
        <begin position="83"/>
        <end position="115"/>
    </location>
</feature>
<feature type="transmembrane region" description="Helical" evidence="6">
    <location>
        <begin position="663"/>
        <end position="689"/>
    </location>
</feature>
<protein>
    <recommendedName>
        <fullName evidence="12">ER transporter 6TM N-terminal domain-containing protein</fullName>
    </recommendedName>
</protein>
<feature type="region of interest" description="Disordered" evidence="5">
    <location>
        <begin position="591"/>
        <end position="627"/>
    </location>
</feature>
<feature type="region of interest" description="Disordered" evidence="5">
    <location>
        <begin position="1"/>
        <end position="42"/>
    </location>
</feature>
<dbReference type="PANTHER" id="PTHR37994">
    <property type="entry name" value="ARAE_2_N DOMAIN-CONTAINING PROTEIN-RELATED"/>
    <property type="match status" value="1"/>
</dbReference>
<dbReference type="Pfam" id="PF10337">
    <property type="entry name" value="ArAE_2_N"/>
    <property type="match status" value="1"/>
</dbReference>
<dbReference type="Proteomes" id="UP000053599">
    <property type="component" value="Unassembled WGS sequence"/>
</dbReference>
<feature type="domain" description="Putative ER transporter 6TM N-terminal" evidence="8">
    <location>
        <begin position="63"/>
        <end position="499"/>
    </location>
</feature>
<dbReference type="GO" id="GO:0016020">
    <property type="term" value="C:membrane"/>
    <property type="evidence" value="ECO:0007669"/>
    <property type="project" value="UniProtKB-SubCell"/>
</dbReference>
<evidence type="ECO:0000259" key="8">
    <source>
        <dbReference type="Pfam" id="PF10337"/>
    </source>
</evidence>